<dbReference type="SMART" id="SM00849">
    <property type="entry name" value="Lactamase_B"/>
    <property type="match status" value="1"/>
</dbReference>
<name>A0A834XU80_APHGI</name>
<dbReference type="Pfam" id="PF00753">
    <property type="entry name" value="Lactamase_B"/>
    <property type="match status" value="1"/>
</dbReference>
<evidence type="ECO:0000256" key="6">
    <source>
        <dbReference type="ARBA" id="ARBA00045869"/>
    </source>
</evidence>
<dbReference type="PANTHER" id="PTHR23200">
    <property type="entry name" value="METALLO-BETA-LACTAMASE DOMAIN-CONTAINING PROTEIN 1"/>
    <property type="match status" value="1"/>
</dbReference>
<evidence type="ECO:0000256" key="4">
    <source>
        <dbReference type="ARBA" id="ARBA00032988"/>
    </source>
</evidence>
<dbReference type="CDD" id="cd07711">
    <property type="entry name" value="MBLAC1-like_MBL-fold"/>
    <property type="match status" value="1"/>
</dbReference>
<comment type="caution">
    <text evidence="8">The sequence shown here is derived from an EMBL/GenBank/DDBJ whole genome shotgun (WGS) entry which is preliminary data.</text>
</comment>
<evidence type="ECO:0000256" key="5">
    <source>
        <dbReference type="ARBA" id="ARBA00044690"/>
    </source>
</evidence>
<proteinExistence type="predicted"/>
<reference evidence="8 9" key="1">
    <citation type="submission" date="2020-08" db="EMBL/GenBank/DDBJ databases">
        <title>Aphidius gifuensis genome sequencing and assembly.</title>
        <authorList>
            <person name="Du Z."/>
        </authorList>
    </citation>
    <scope>NUCLEOTIDE SEQUENCE [LARGE SCALE GENOMIC DNA]</scope>
    <source>
        <strain evidence="8">YNYX2018</strain>
        <tissue evidence="8">Adults</tissue>
    </source>
</reference>
<dbReference type="InterPro" id="IPR039344">
    <property type="entry name" value="MBLAC1"/>
</dbReference>
<sequence length="223" mass="24893">MIMTKVIVLFEGYAKELDDGKMNANCSCTLIKGEKLIIVDTMTAWDKDKIINGLSENGLIPDDINIVICTHGHADHIGNNNLFTNAEFHMIGTCIYKGTIFSELKDGKNSPDNKEVSIFGKDVEVIATPGHTHDDVSIIVKTKIDGTNVKVGIVGDLFEREEDIEDMSIWKSLGMSNLYEKQIENRLKIINCVDYIIPGHGPMFKLTENMKKKVLADSQFQVD</sequence>
<dbReference type="GO" id="GO:0031123">
    <property type="term" value="P:RNA 3'-end processing"/>
    <property type="evidence" value="ECO:0007669"/>
    <property type="project" value="UniProtKB-ARBA"/>
</dbReference>
<dbReference type="InterPro" id="IPR001279">
    <property type="entry name" value="Metallo-B-lactamas"/>
</dbReference>
<comment type="catalytic activity">
    <reaction evidence="5">
        <text>a ribonucleotidyl-ribonucleotide-RNA + H2O = a 3'-end ribonucleotide-RNA + a 5'-end 5'-phospho-ribonucleoside-RNA + H(+)</text>
        <dbReference type="Rhea" id="RHEA:68096"/>
        <dbReference type="Rhea" id="RHEA-COMP:15179"/>
        <dbReference type="Rhea" id="RHEA-COMP:17355"/>
        <dbReference type="Rhea" id="RHEA-COMP:17428"/>
        <dbReference type="ChEBI" id="CHEBI:15377"/>
        <dbReference type="ChEBI" id="CHEBI:15378"/>
        <dbReference type="ChEBI" id="CHEBI:74896"/>
        <dbReference type="ChEBI" id="CHEBI:138282"/>
        <dbReference type="ChEBI" id="CHEBI:173118"/>
    </reaction>
    <physiologicalReaction direction="left-to-right" evidence="5">
        <dbReference type="Rhea" id="RHEA:68097"/>
    </physiologicalReaction>
</comment>
<dbReference type="PANTHER" id="PTHR23200:SF48">
    <property type="entry name" value="METALLO-BETA-LACTAMASE DOMAIN-CONTAINING PROTEIN 1"/>
    <property type="match status" value="1"/>
</dbReference>
<gene>
    <name evidence="8" type="ORF">HCN44_010518</name>
</gene>
<dbReference type="Gene3D" id="3.60.15.10">
    <property type="entry name" value="Ribonuclease Z/Hydroxyacylglutathione hydrolase-like"/>
    <property type="match status" value="1"/>
</dbReference>
<evidence type="ECO:0000256" key="3">
    <source>
        <dbReference type="ARBA" id="ARBA00014856"/>
    </source>
</evidence>
<comment type="subunit">
    <text evidence="2">Homodimer.</text>
</comment>
<feature type="domain" description="Metallo-beta-lactamase" evidence="7">
    <location>
        <begin position="25"/>
        <end position="200"/>
    </location>
</feature>
<evidence type="ECO:0000256" key="1">
    <source>
        <dbReference type="ARBA" id="ARBA00004514"/>
    </source>
</evidence>
<dbReference type="SUPFAM" id="SSF56281">
    <property type="entry name" value="Metallo-hydrolase/oxidoreductase"/>
    <property type="match status" value="1"/>
</dbReference>
<evidence type="ECO:0000313" key="9">
    <source>
        <dbReference type="Proteomes" id="UP000639338"/>
    </source>
</evidence>
<evidence type="ECO:0000313" key="8">
    <source>
        <dbReference type="EMBL" id="KAF7991717.1"/>
    </source>
</evidence>
<keyword evidence="9" id="KW-1185">Reference proteome</keyword>
<dbReference type="OrthoDB" id="10250730at2759"/>
<dbReference type="Proteomes" id="UP000639338">
    <property type="component" value="Unassembled WGS sequence"/>
</dbReference>
<comment type="function">
    <text evidence="6">Endoribonuclease that catalyzes the hydrolysis of histone-coding pre-mRNA 3'-end. Involved in histone pre-mRNA processing during the S-phase of the cell cycle, which is required for entering/progressing through S-phase. Cleaves histone pre-mRNA at a major and a minor cleavage site after the 5'-ACCCA-3' and the 5'-ACCCACA-3' sequence, respectively, and located downstream of the stem-loop. May require the presence of the HDE element located at the histone pre-RNA 3'-end to avoid non-specific cleavage.</text>
</comment>
<comment type="subcellular location">
    <subcellularLocation>
        <location evidence="1">Cytoplasm</location>
        <location evidence="1">Cytosol</location>
    </subcellularLocation>
</comment>
<evidence type="ECO:0000256" key="2">
    <source>
        <dbReference type="ARBA" id="ARBA00011738"/>
    </source>
</evidence>
<dbReference type="InterPro" id="IPR036866">
    <property type="entry name" value="RibonucZ/Hydroxyglut_hydro"/>
</dbReference>
<accession>A0A834XU80</accession>
<protein>
    <recommendedName>
        <fullName evidence="3">Metallo-beta-lactamase domain-containing protein 1</fullName>
    </recommendedName>
    <alternativeName>
        <fullName evidence="4">Endoribonuclease MBLAC1</fullName>
    </alternativeName>
</protein>
<dbReference type="GO" id="GO:0005829">
    <property type="term" value="C:cytosol"/>
    <property type="evidence" value="ECO:0007669"/>
    <property type="project" value="UniProtKB-SubCell"/>
</dbReference>
<evidence type="ECO:0000259" key="7">
    <source>
        <dbReference type="SMART" id="SM00849"/>
    </source>
</evidence>
<dbReference type="EMBL" id="JACMRX010000004">
    <property type="protein sequence ID" value="KAF7991717.1"/>
    <property type="molecule type" value="Genomic_DNA"/>
</dbReference>
<organism evidence="8 9">
    <name type="scientific">Aphidius gifuensis</name>
    <name type="common">Parasitoid wasp</name>
    <dbReference type="NCBI Taxonomy" id="684658"/>
    <lineage>
        <taxon>Eukaryota</taxon>
        <taxon>Metazoa</taxon>
        <taxon>Ecdysozoa</taxon>
        <taxon>Arthropoda</taxon>
        <taxon>Hexapoda</taxon>
        <taxon>Insecta</taxon>
        <taxon>Pterygota</taxon>
        <taxon>Neoptera</taxon>
        <taxon>Endopterygota</taxon>
        <taxon>Hymenoptera</taxon>
        <taxon>Apocrita</taxon>
        <taxon>Ichneumonoidea</taxon>
        <taxon>Braconidae</taxon>
        <taxon>Aphidiinae</taxon>
        <taxon>Aphidius</taxon>
    </lineage>
</organism>
<dbReference type="AlphaFoldDB" id="A0A834XU80"/>